<dbReference type="InterPro" id="IPR033370">
    <property type="entry name" value="COG1"/>
</dbReference>
<keyword evidence="10" id="KW-1185">Reference proteome</keyword>
<evidence type="ECO:0000256" key="1">
    <source>
        <dbReference type="ARBA" id="ARBA00004395"/>
    </source>
</evidence>
<comment type="caution">
    <text evidence="9">The sequence shown here is derived from an EMBL/GenBank/DDBJ whole genome shotgun (WGS) entry which is preliminary data.</text>
</comment>
<accession>A0ABD6EE74</accession>
<dbReference type="AlphaFoldDB" id="A0ABD6EE74"/>
<keyword evidence="8" id="KW-0175">Coiled coil</keyword>
<dbReference type="GO" id="GO:0000139">
    <property type="term" value="C:Golgi membrane"/>
    <property type="evidence" value="ECO:0007669"/>
    <property type="project" value="UniProtKB-SubCell"/>
</dbReference>
<evidence type="ECO:0000256" key="8">
    <source>
        <dbReference type="SAM" id="Coils"/>
    </source>
</evidence>
<evidence type="ECO:0000256" key="4">
    <source>
        <dbReference type="ARBA" id="ARBA00022448"/>
    </source>
</evidence>
<organism evidence="9 10">
    <name type="scientific">Gnathostoma spinigerum</name>
    <dbReference type="NCBI Taxonomy" id="75299"/>
    <lineage>
        <taxon>Eukaryota</taxon>
        <taxon>Metazoa</taxon>
        <taxon>Ecdysozoa</taxon>
        <taxon>Nematoda</taxon>
        <taxon>Chromadorea</taxon>
        <taxon>Rhabditida</taxon>
        <taxon>Spirurina</taxon>
        <taxon>Gnathostomatomorpha</taxon>
        <taxon>Gnathostomatoidea</taxon>
        <taxon>Gnathostomatidae</taxon>
        <taxon>Gnathostoma</taxon>
    </lineage>
</organism>
<reference evidence="9 10" key="1">
    <citation type="submission" date="2024-08" db="EMBL/GenBank/DDBJ databases">
        <title>Gnathostoma spinigerum genome.</title>
        <authorList>
            <person name="Gonzalez-Bertolin B."/>
            <person name="Monzon S."/>
            <person name="Zaballos A."/>
            <person name="Jimenez P."/>
            <person name="Dekumyoy P."/>
            <person name="Varona S."/>
            <person name="Cuesta I."/>
            <person name="Sumanam S."/>
            <person name="Adisakwattana P."/>
            <person name="Gasser R.B."/>
            <person name="Hernandez-Gonzalez A."/>
            <person name="Young N.D."/>
            <person name="Perteguer M.J."/>
        </authorList>
    </citation>
    <scope>NUCLEOTIDE SEQUENCE [LARGE SCALE GENOMIC DNA]</scope>
    <source>
        <strain evidence="9">AL3</strain>
        <tissue evidence="9">Liver</tissue>
    </source>
</reference>
<keyword evidence="7" id="KW-0472">Membrane</keyword>
<evidence type="ECO:0000256" key="3">
    <source>
        <dbReference type="ARBA" id="ARBA00020978"/>
    </source>
</evidence>
<evidence type="ECO:0000256" key="6">
    <source>
        <dbReference type="ARBA" id="ARBA00023034"/>
    </source>
</evidence>
<dbReference type="EMBL" id="JBGFUD010000739">
    <property type="protein sequence ID" value="MFH4975148.1"/>
    <property type="molecule type" value="Genomic_DNA"/>
</dbReference>
<evidence type="ECO:0000313" key="10">
    <source>
        <dbReference type="Proteomes" id="UP001608902"/>
    </source>
</evidence>
<keyword evidence="4" id="KW-0813">Transport</keyword>
<protein>
    <recommendedName>
        <fullName evidence="3">Conserved oligomeric Golgi complex subunit 1</fullName>
    </recommendedName>
</protein>
<dbReference type="GO" id="GO:0015031">
    <property type="term" value="P:protein transport"/>
    <property type="evidence" value="ECO:0007669"/>
    <property type="project" value="UniProtKB-KW"/>
</dbReference>
<dbReference type="Pfam" id="PF08700">
    <property type="entry name" value="VPS51_Exo84_N"/>
    <property type="match status" value="1"/>
</dbReference>
<name>A0ABD6EE74_9BILA</name>
<evidence type="ECO:0000256" key="7">
    <source>
        <dbReference type="ARBA" id="ARBA00023136"/>
    </source>
</evidence>
<feature type="coiled-coil region" evidence="8">
    <location>
        <begin position="12"/>
        <end position="39"/>
    </location>
</feature>
<comment type="similarity">
    <text evidence="2">Belongs to the COG1 family.</text>
</comment>
<evidence type="ECO:0000313" key="9">
    <source>
        <dbReference type="EMBL" id="MFH4975148.1"/>
    </source>
</evidence>
<gene>
    <name evidence="9" type="ORF">AB6A40_001857</name>
</gene>
<comment type="subcellular location">
    <subcellularLocation>
        <location evidence="1">Golgi apparatus membrane</location>
        <topology evidence="1">Peripheral membrane protein</topology>
    </subcellularLocation>
</comment>
<dbReference type="PANTHER" id="PTHR31658">
    <property type="entry name" value="CONSERVED OLIGOMERIC GOLGI COMPLEX SUBUNIT 1"/>
    <property type="match status" value="1"/>
</dbReference>
<keyword evidence="5" id="KW-0653">Protein transport</keyword>
<proteinExistence type="inferred from homology"/>
<dbReference type="Proteomes" id="UP001608902">
    <property type="component" value="Unassembled WGS sequence"/>
</dbReference>
<evidence type="ECO:0000256" key="5">
    <source>
        <dbReference type="ARBA" id="ARBA00022927"/>
    </source>
</evidence>
<evidence type="ECO:0000256" key="2">
    <source>
        <dbReference type="ARBA" id="ARBA00006653"/>
    </source>
</evidence>
<keyword evidence="6" id="KW-0333">Golgi apparatus</keyword>
<sequence length="779" mass="88642">MNVERLMMDLHIEQLQDIYSKLSIEMEEKKEELRQMVGRRYRDVLDASSAVRHVTQIADSLFAAIHDSRTPAILNVAPIHTSAINRLTSIRLMAFCRLLRNVNTADPVSNVFIFLIIENIHRELSTDSPLNDIQSNVVSMATEVLIRMRLTIEEQLIHELETSFSINDTLGRLIAIGLLKQLSLKDLFLLYIERKKIAMRNSFESSLSLVDTLWHLRSIFACSQHLFADGFFAAAMRTIGKHGWKPKALDSFLLDETLATEKFLESEIEYVNERCNLSDIGFVDKDFLVNQSAQLMRSICEVSRNAMVQCCEQLDSTQSLLTFITVLKDVFDEDWPIVGDRFTLYHDLFGDVVITKFKSLIDLEFHSFEISLLDEIDRIQCHPVNLFKKRSFKFDLLLATGVSNQLLELVKGFNESLNAVFERVRQYESFGHDKSIGSLSKEMSDTVCETLRRLCEAGMKKAEEKDASKEQCLSIARLYICLLQHTLPTVCPFMTKNEAIVFCSNQLHAAIDKGFCVFCDKIIEQCRRDSEIEFLCQTSSDFVAFMSIVQKYQSIDLPDVGTIEVPLNLNRILFSFIYDCCREISEHSVGHLLSRSVRSHIAEKIVTVVSTVYSSILSVDTKMNSFSLSQYLFDLRVVNSIFPTDSLKSLIHTVEARMDPFDLSLLTRPLSKNARTAVQRYSVLFAYILLDPVAYKDCSPEESYLAVVDILPRVTDIPRISLIPRLTAQEKDNAFRPTFSASNVAAGNKKESFGNLASAVKSTPSFSSFYKLSQNWFGN</sequence>
<dbReference type="PANTHER" id="PTHR31658:SF0">
    <property type="entry name" value="CONSERVED OLIGOMERIC GOLGI COMPLEX SUBUNIT 1"/>
    <property type="match status" value="1"/>
</dbReference>